<organism evidence="13 14">
    <name type="scientific">Nitrincola lacisaponensis</name>
    <dbReference type="NCBI Taxonomy" id="267850"/>
    <lineage>
        <taxon>Bacteria</taxon>
        <taxon>Pseudomonadati</taxon>
        <taxon>Pseudomonadota</taxon>
        <taxon>Gammaproteobacteria</taxon>
        <taxon>Oceanospirillales</taxon>
        <taxon>Oceanospirillaceae</taxon>
        <taxon>Nitrincola</taxon>
    </lineage>
</organism>
<keyword evidence="11" id="KW-0472">Membrane</keyword>
<dbReference type="RefSeq" id="WP_036544628.1">
    <property type="nucleotide sequence ID" value="NZ_JMSZ01000016.1"/>
</dbReference>
<evidence type="ECO:0000256" key="11">
    <source>
        <dbReference type="SAM" id="Phobius"/>
    </source>
</evidence>
<reference evidence="13 14" key="1">
    <citation type="journal article" date="2005" name="Int. J. Syst. Evol. Microbiol.">
        <title>Nitrincola lacisaponensis gen. nov., sp. nov., a novel alkaliphilic bacterium isolated from an alkaline, saline lake.</title>
        <authorList>
            <person name="Dimitriu P.A."/>
            <person name="Shukla S.K."/>
            <person name="Conradt J."/>
            <person name="Marquez M.C."/>
            <person name="Ventosa A."/>
            <person name="Maglia A."/>
            <person name="Peyton B.M."/>
            <person name="Pinkart H.C."/>
            <person name="Mormile M.R."/>
        </authorList>
    </citation>
    <scope>NUCLEOTIDE SEQUENCE [LARGE SCALE GENOMIC DNA]</scope>
    <source>
        <strain evidence="13 14">4CA</strain>
    </source>
</reference>
<dbReference type="Pfam" id="PF00512">
    <property type="entry name" value="HisKA"/>
    <property type="match status" value="1"/>
</dbReference>
<keyword evidence="5" id="KW-0597">Phosphoprotein</keyword>
<keyword evidence="8 13" id="KW-0418">Kinase</keyword>
<keyword evidence="14" id="KW-1185">Reference proteome</keyword>
<dbReference type="PANTHER" id="PTHR44936:SF10">
    <property type="entry name" value="SENSOR PROTEIN RSTB"/>
    <property type="match status" value="1"/>
</dbReference>
<keyword evidence="4" id="KW-1003">Cell membrane</keyword>
<evidence type="ECO:0000256" key="3">
    <source>
        <dbReference type="ARBA" id="ARBA00012438"/>
    </source>
</evidence>
<dbReference type="STRING" id="267850.ADINL_1059"/>
<dbReference type="InterPro" id="IPR005467">
    <property type="entry name" value="His_kinase_dom"/>
</dbReference>
<proteinExistence type="predicted"/>
<gene>
    <name evidence="13" type="ORF">ADINL_1059</name>
</gene>
<evidence type="ECO:0000256" key="8">
    <source>
        <dbReference type="ARBA" id="ARBA00022777"/>
    </source>
</evidence>
<comment type="subcellular location">
    <subcellularLocation>
        <location evidence="2">Cell membrane</location>
        <topology evidence="2">Multi-pass membrane protein</topology>
    </subcellularLocation>
</comment>
<feature type="coiled-coil region" evidence="10">
    <location>
        <begin position="226"/>
        <end position="260"/>
    </location>
</feature>
<evidence type="ECO:0000256" key="4">
    <source>
        <dbReference type="ARBA" id="ARBA00022475"/>
    </source>
</evidence>
<dbReference type="AlphaFoldDB" id="A0A063Y7X0"/>
<dbReference type="CDD" id="cd00082">
    <property type="entry name" value="HisKA"/>
    <property type="match status" value="1"/>
</dbReference>
<evidence type="ECO:0000313" key="13">
    <source>
        <dbReference type="EMBL" id="KDE40467.1"/>
    </source>
</evidence>
<keyword evidence="10" id="KW-0175">Coiled coil</keyword>
<feature type="transmembrane region" description="Helical" evidence="11">
    <location>
        <begin position="39"/>
        <end position="59"/>
    </location>
</feature>
<dbReference type="GO" id="GO:0000155">
    <property type="term" value="F:phosphorelay sensor kinase activity"/>
    <property type="evidence" value="ECO:0007669"/>
    <property type="project" value="InterPro"/>
</dbReference>
<dbReference type="SUPFAM" id="SSF47384">
    <property type="entry name" value="Homodimeric domain of signal transducing histidine kinase"/>
    <property type="match status" value="1"/>
</dbReference>
<keyword evidence="11" id="KW-1133">Transmembrane helix</keyword>
<dbReference type="PRINTS" id="PR00344">
    <property type="entry name" value="BCTRLSENSOR"/>
</dbReference>
<comment type="catalytic activity">
    <reaction evidence="1">
        <text>ATP + protein L-histidine = ADP + protein N-phospho-L-histidine.</text>
        <dbReference type="EC" id="2.7.13.3"/>
    </reaction>
</comment>
<dbReference type="InterPro" id="IPR036890">
    <property type="entry name" value="HATPase_C_sf"/>
</dbReference>
<dbReference type="PATRIC" id="fig|267850.7.peg.1053"/>
<keyword evidence="7" id="KW-0547">Nucleotide-binding</keyword>
<sequence length="417" mass="46198">MNRHQHHLLHLTYIRTLILFVVCITLVIAVPRLRLQPDLLSTGLCLAALILLNLMTYLRLHSNWPVLDAEFFAQLCADVIIYAALLYQFGGASNPFVFVLLLPLIVCATTLPRKFTLLMALLVAGLYSSLMFNHLPLLDFSAAHQHTLVQLFHQHITGLWISFLLTVGVISVYVVQMRNALIERDQQLGKAREQRIHDRQLLTLATLAAGTAHELRTPLSTLRVVLSDLQQEHPELDADLSLMQQQIDLCNSRLRQLSEEATLSQPQPQRCDLFLSSLLDAWQLMRPQAAYRLTDVLQPAPCIQASMTLQQALINLLNNAADASPDAIEISLTATATDRITLTLRDRGPGLTAEQLANLGKPFFTTKGGLGIGLFLTVTSLATQEGEVRLYNHPGGGTLTEVSLPTCPCDPEEAENV</sequence>
<dbReference type="InterPro" id="IPR050980">
    <property type="entry name" value="2C_sensor_his_kinase"/>
</dbReference>
<evidence type="ECO:0000256" key="2">
    <source>
        <dbReference type="ARBA" id="ARBA00004651"/>
    </source>
</evidence>
<evidence type="ECO:0000256" key="9">
    <source>
        <dbReference type="ARBA" id="ARBA00022840"/>
    </source>
</evidence>
<dbReference type="Pfam" id="PF02518">
    <property type="entry name" value="HATPase_c"/>
    <property type="match status" value="1"/>
</dbReference>
<keyword evidence="9" id="KW-0067">ATP-binding</keyword>
<evidence type="ECO:0000256" key="5">
    <source>
        <dbReference type="ARBA" id="ARBA00022553"/>
    </source>
</evidence>
<dbReference type="EC" id="2.7.13.3" evidence="3"/>
<dbReference type="OrthoDB" id="9785252at2"/>
<evidence type="ECO:0000256" key="1">
    <source>
        <dbReference type="ARBA" id="ARBA00000085"/>
    </source>
</evidence>
<dbReference type="InterPro" id="IPR004358">
    <property type="entry name" value="Sig_transdc_His_kin-like_C"/>
</dbReference>
<evidence type="ECO:0000313" key="14">
    <source>
        <dbReference type="Proteomes" id="UP000027318"/>
    </source>
</evidence>
<accession>A0A063Y7X0</accession>
<evidence type="ECO:0000256" key="7">
    <source>
        <dbReference type="ARBA" id="ARBA00022741"/>
    </source>
</evidence>
<keyword evidence="6 13" id="KW-0808">Transferase</keyword>
<dbReference type="PROSITE" id="PS50109">
    <property type="entry name" value="HIS_KIN"/>
    <property type="match status" value="1"/>
</dbReference>
<dbReference type="Gene3D" id="1.10.287.130">
    <property type="match status" value="1"/>
</dbReference>
<dbReference type="SMART" id="SM00387">
    <property type="entry name" value="HATPase_c"/>
    <property type="match status" value="1"/>
</dbReference>
<name>A0A063Y7X0_9GAMM</name>
<dbReference type="SUPFAM" id="SSF55874">
    <property type="entry name" value="ATPase domain of HSP90 chaperone/DNA topoisomerase II/histidine kinase"/>
    <property type="match status" value="1"/>
</dbReference>
<feature type="transmembrane region" description="Helical" evidence="11">
    <location>
        <begin position="118"/>
        <end position="137"/>
    </location>
</feature>
<dbReference type="InterPro" id="IPR036097">
    <property type="entry name" value="HisK_dim/P_sf"/>
</dbReference>
<dbReference type="InterPro" id="IPR003594">
    <property type="entry name" value="HATPase_dom"/>
</dbReference>
<keyword evidence="11" id="KW-0812">Transmembrane</keyword>
<dbReference type="InterPro" id="IPR003661">
    <property type="entry name" value="HisK_dim/P_dom"/>
</dbReference>
<dbReference type="GO" id="GO:0005886">
    <property type="term" value="C:plasma membrane"/>
    <property type="evidence" value="ECO:0007669"/>
    <property type="project" value="UniProtKB-SubCell"/>
</dbReference>
<dbReference type="SMART" id="SM00388">
    <property type="entry name" value="HisKA"/>
    <property type="match status" value="1"/>
</dbReference>
<dbReference type="EMBL" id="JMSZ01000016">
    <property type="protein sequence ID" value="KDE40467.1"/>
    <property type="molecule type" value="Genomic_DNA"/>
</dbReference>
<dbReference type="Proteomes" id="UP000027318">
    <property type="component" value="Unassembled WGS sequence"/>
</dbReference>
<evidence type="ECO:0000259" key="12">
    <source>
        <dbReference type="PROSITE" id="PS50109"/>
    </source>
</evidence>
<feature type="domain" description="Histidine kinase" evidence="12">
    <location>
        <begin position="210"/>
        <end position="408"/>
    </location>
</feature>
<feature type="transmembrane region" description="Helical" evidence="11">
    <location>
        <begin position="12"/>
        <end position="33"/>
    </location>
</feature>
<evidence type="ECO:0000256" key="6">
    <source>
        <dbReference type="ARBA" id="ARBA00022679"/>
    </source>
</evidence>
<dbReference type="Gene3D" id="3.30.565.10">
    <property type="entry name" value="Histidine kinase-like ATPase, C-terminal domain"/>
    <property type="match status" value="1"/>
</dbReference>
<dbReference type="GO" id="GO:0005524">
    <property type="term" value="F:ATP binding"/>
    <property type="evidence" value="ECO:0007669"/>
    <property type="project" value="UniProtKB-KW"/>
</dbReference>
<protein>
    <recommendedName>
        <fullName evidence="3">histidine kinase</fullName>
        <ecNumber evidence="3">2.7.13.3</ecNumber>
    </recommendedName>
</protein>
<feature type="transmembrane region" description="Helical" evidence="11">
    <location>
        <begin position="157"/>
        <end position="175"/>
    </location>
</feature>
<comment type="caution">
    <text evidence="13">The sequence shown here is derived from an EMBL/GenBank/DDBJ whole genome shotgun (WGS) entry which is preliminary data.</text>
</comment>
<evidence type="ECO:0000256" key="10">
    <source>
        <dbReference type="SAM" id="Coils"/>
    </source>
</evidence>
<dbReference type="PANTHER" id="PTHR44936">
    <property type="entry name" value="SENSOR PROTEIN CREC"/>
    <property type="match status" value="1"/>
</dbReference>